<feature type="compositionally biased region" description="Low complexity" evidence="1">
    <location>
        <begin position="95"/>
        <end position="118"/>
    </location>
</feature>
<feature type="region of interest" description="Disordered" evidence="1">
    <location>
        <begin position="400"/>
        <end position="446"/>
    </location>
</feature>
<keyword evidence="3" id="KW-1185">Reference proteome</keyword>
<feature type="compositionally biased region" description="Low complexity" evidence="1">
    <location>
        <begin position="431"/>
        <end position="440"/>
    </location>
</feature>
<feature type="region of interest" description="Disordered" evidence="1">
    <location>
        <begin position="294"/>
        <end position="313"/>
    </location>
</feature>
<dbReference type="PANTHER" id="PTHR38166">
    <property type="entry name" value="C2H2-TYPE DOMAIN-CONTAINING PROTEIN-RELATED"/>
    <property type="match status" value="1"/>
</dbReference>
<dbReference type="EMBL" id="JAKEKT020000017">
    <property type="protein sequence ID" value="KAL1646105.1"/>
    <property type="molecule type" value="Genomic_DNA"/>
</dbReference>
<organism evidence="2 3">
    <name type="scientific">Diplodia intermedia</name>
    <dbReference type="NCBI Taxonomy" id="856260"/>
    <lineage>
        <taxon>Eukaryota</taxon>
        <taxon>Fungi</taxon>
        <taxon>Dikarya</taxon>
        <taxon>Ascomycota</taxon>
        <taxon>Pezizomycotina</taxon>
        <taxon>Dothideomycetes</taxon>
        <taxon>Dothideomycetes incertae sedis</taxon>
        <taxon>Botryosphaeriales</taxon>
        <taxon>Botryosphaeriaceae</taxon>
        <taxon>Diplodia</taxon>
    </lineage>
</organism>
<gene>
    <name evidence="2" type="ORF">SLS58_003525</name>
</gene>
<feature type="compositionally biased region" description="Basic and acidic residues" evidence="1">
    <location>
        <begin position="151"/>
        <end position="167"/>
    </location>
</feature>
<reference evidence="2 3" key="1">
    <citation type="journal article" date="2023" name="Plant Dis.">
        <title>First Report of Diplodia intermedia Causing Canker and Dieback Diseases on Apple Trees in Canada.</title>
        <authorList>
            <person name="Ellouze W."/>
            <person name="Ilyukhin E."/>
            <person name="Sulman M."/>
            <person name="Ali S."/>
        </authorList>
    </citation>
    <scope>NUCLEOTIDE SEQUENCE [LARGE SCALE GENOMIC DNA]</scope>
    <source>
        <strain evidence="2 3">M45-28</strain>
    </source>
</reference>
<dbReference type="Proteomes" id="UP001521184">
    <property type="component" value="Unassembled WGS sequence"/>
</dbReference>
<protein>
    <submittedName>
        <fullName evidence="2">Uncharacterized protein</fullName>
    </submittedName>
</protein>
<feature type="region of interest" description="Disordered" evidence="1">
    <location>
        <begin position="461"/>
        <end position="493"/>
    </location>
</feature>
<feature type="compositionally biased region" description="Acidic residues" evidence="1">
    <location>
        <begin position="34"/>
        <end position="51"/>
    </location>
</feature>
<evidence type="ECO:0000313" key="2">
    <source>
        <dbReference type="EMBL" id="KAL1646105.1"/>
    </source>
</evidence>
<dbReference type="PANTHER" id="PTHR38166:SF1">
    <property type="entry name" value="C2H2-TYPE DOMAIN-CONTAINING PROTEIN"/>
    <property type="match status" value="1"/>
</dbReference>
<feature type="region of interest" description="Disordered" evidence="1">
    <location>
        <begin position="32"/>
        <end position="167"/>
    </location>
</feature>
<sequence>MPKPKIDEMIDKLMDEFESMFDYYLGFDIHDESVDMSDTPDSDSEESDADDGAGPAMLITSPASQRSGASSTSPSSQSSILGSRAKCHTVAGEPGSAAGSSKAAAKAPARGSSKASSALGKRKIQDSGRPEDEDDDGNGERRKRQKDSEEESKGLSHHLAAERCQDIPEKRIIDGITGDQERQIRSRRAKEGVNTEEDKWRDVYFILFPNDREAPSPYCVSNQATALSPGSVMFQNFERYSRREFPRLVRAELEVAALREEALMQERLRSVMVDAARRAAETLWEEFRNNNVQANGSNGEASQHVESSLPGPDVDFLAAPPLQPAAIPDARTVMAEEGRRYSTQGNGPSTDTSGSDSAYGTLLSGSNLAYSAARFPVASRGGAQEQSSLERVSLRTNAVVGGPSLSEHSDHSLDGTSIVPTQFESGPVGPHPHQQQQHQPYVWSSWDPGFRPEDWNLFNEQNMTTGAYLDDPSLQAPLPGDPRMGGDPTDSNG</sequence>
<feature type="compositionally biased region" description="Polar residues" evidence="1">
    <location>
        <begin position="341"/>
        <end position="358"/>
    </location>
</feature>
<proteinExistence type="predicted"/>
<feature type="compositionally biased region" description="Polar residues" evidence="1">
    <location>
        <begin position="294"/>
        <end position="306"/>
    </location>
</feature>
<evidence type="ECO:0000313" key="3">
    <source>
        <dbReference type="Proteomes" id="UP001521184"/>
    </source>
</evidence>
<feature type="region of interest" description="Disordered" evidence="1">
    <location>
        <begin position="337"/>
        <end position="358"/>
    </location>
</feature>
<feature type="compositionally biased region" description="Low complexity" evidence="1">
    <location>
        <begin position="60"/>
        <end position="84"/>
    </location>
</feature>
<evidence type="ECO:0000256" key="1">
    <source>
        <dbReference type="SAM" id="MobiDB-lite"/>
    </source>
</evidence>
<accession>A0ABR3TWF9</accession>
<comment type="caution">
    <text evidence="2">The sequence shown here is derived from an EMBL/GenBank/DDBJ whole genome shotgun (WGS) entry which is preliminary data.</text>
</comment>
<name>A0ABR3TWF9_9PEZI</name>
<feature type="compositionally biased region" description="Polar residues" evidence="1">
    <location>
        <begin position="414"/>
        <end position="424"/>
    </location>
</feature>